<keyword evidence="2" id="KW-1133">Transmembrane helix</keyword>
<dbReference type="EMBL" id="JAGIYQ010000029">
    <property type="protein sequence ID" value="MBP0727359.1"/>
    <property type="molecule type" value="Genomic_DNA"/>
</dbReference>
<evidence type="ECO:0000259" key="3">
    <source>
        <dbReference type="Pfam" id="PF00059"/>
    </source>
</evidence>
<evidence type="ECO:0000256" key="1">
    <source>
        <dbReference type="SAM" id="MobiDB-lite"/>
    </source>
</evidence>
<evidence type="ECO:0000313" key="5">
    <source>
        <dbReference type="Proteomes" id="UP000682134"/>
    </source>
</evidence>
<protein>
    <recommendedName>
        <fullName evidence="3">C-type lectin domain-containing protein</fullName>
    </recommendedName>
</protein>
<evidence type="ECO:0000313" key="4">
    <source>
        <dbReference type="EMBL" id="MBP0727359.1"/>
    </source>
</evidence>
<feature type="compositionally biased region" description="Low complexity" evidence="1">
    <location>
        <begin position="49"/>
        <end position="82"/>
    </location>
</feature>
<feature type="domain" description="C-type lectin" evidence="3">
    <location>
        <begin position="1"/>
        <end position="81"/>
    </location>
</feature>
<feature type="transmembrane region" description="Helical" evidence="2">
    <location>
        <begin position="115"/>
        <end position="144"/>
    </location>
</feature>
<organism evidence="4 5">
    <name type="scientific">Gottfriedia endophytica</name>
    <dbReference type="NCBI Taxonomy" id="2820819"/>
    <lineage>
        <taxon>Bacteria</taxon>
        <taxon>Bacillati</taxon>
        <taxon>Bacillota</taxon>
        <taxon>Bacilli</taxon>
        <taxon>Bacillales</taxon>
        <taxon>Bacillaceae</taxon>
        <taxon>Gottfriedia</taxon>
    </lineage>
</organism>
<comment type="caution">
    <text evidence="4">The sequence shown here is derived from an EMBL/GenBank/DDBJ whole genome shotgun (WGS) entry which is preliminary data.</text>
</comment>
<dbReference type="RefSeq" id="WP_209407697.1">
    <property type="nucleotide sequence ID" value="NZ_JAGIYQ010000029.1"/>
</dbReference>
<sequence length="145" mass="16908">MHYNDSRELCNRYMGKVVRIHDKSGKEHVGRITKVTNEKVWIEPVANQRSSRNSNSSNNKNNSKYRNRNNNYSNRSDSSYNSYGYGNAWGEERRFDRRVDRREERRFDRREDCRGGFFGFGCGGAIAISIGFIAGIALAALFFFW</sequence>
<dbReference type="InterPro" id="IPR001304">
    <property type="entry name" value="C-type_lectin-like"/>
</dbReference>
<keyword evidence="2" id="KW-0812">Transmembrane</keyword>
<dbReference type="Pfam" id="PF00059">
    <property type="entry name" value="Lectin_C"/>
    <property type="match status" value="1"/>
</dbReference>
<name>A0A940NLA3_9BACI</name>
<reference evidence="4" key="1">
    <citation type="submission" date="2021-04" db="EMBL/GenBank/DDBJ databases">
        <title>Genome seq and assembly of Bacillus sp.</title>
        <authorList>
            <person name="Chhetri G."/>
        </authorList>
    </citation>
    <scope>NUCLEOTIDE SEQUENCE</scope>
    <source>
        <strain evidence="4">RG28</strain>
    </source>
</reference>
<feature type="region of interest" description="Disordered" evidence="1">
    <location>
        <begin position="44"/>
        <end position="82"/>
    </location>
</feature>
<accession>A0A940NLA3</accession>
<proteinExistence type="predicted"/>
<dbReference type="Proteomes" id="UP000682134">
    <property type="component" value="Unassembled WGS sequence"/>
</dbReference>
<keyword evidence="2" id="KW-0472">Membrane</keyword>
<gene>
    <name evidence="4" type="ORF">J5Y03_19660</name>
</gene>
<keyword evidence="5" id="KW-1185">Reference proteome</keyword>
<dbReference type="AlphaFoldDB" id="A0A940NLA3"/>
<evidence type="ECO:0000256" key="2">
    <source>
        <dbReference type="SAM" id="Phobius"/>
    </source>
</evidence>